<proteinExistence type="predicted"/>
<keyword evidence="7" id="KW-1185">Reference proteome</keyword>
<keyword evidence="2" id="KW-0479">Metal-binding</keyword>
<evidence type="ECO:0000313" key="6">
    <source>
        <dbReference type="EMBL" id="SHE28834.1"/>
    </source>
</evidence>
<evidence type="ECO:0000256" key="3">
    <source>
        <dbReference type="ARBA" id="ARBA00023004"/>
    </source>
</evidence>
<dbReference type="OrthoDB" id="9804603at2"/>
<dbReference type="GO" id="GO:0051539">
    <property type="term" value="F:4 iron, 4 sulfur cluster binding"/>
    <property type="evidence" value="ECO:0007669"/>
    <property type="project" value="UniProtKB-KW"/>
</dbReference>
<evidence type="ECO:0000313" key="7">
    <source>
        <dbReference type="Proteomes" id="UP000184048"/>
    </source>
</evidence>
<dbReference type="InterPro" id="IPR017900">
    <property type="entry name" value="4Fe4S_Fe_S_CS"/>
</dbReference>
<dbReference type="PANTHER" id="PTHR43687">
    <property type="entry name" value="ADENYLYLSULFATE REDUCTASE, BETA SUBUNIT"/>
    <property type="match status" value="1"/>
</dbReference>
<dbReference type="PROSITE" id="PS51379">
    <property type="entry name" value="4FE4S_FER_2"/>
    <property type="match status" value="2"/>
</dbReference>
<dbReference type="SUPFAM" id="SSF54862">
    <property type="entry name" value="4Fe-4S ferredoxins"/>
    <property type="match status" value="1"/>
</dbReference>
<dbReference type="PANTHER" id="PTHR43687:SF1">
    <property type="entry name" value="FERREDOXIN III"/>
    <property type="match status" value="1"/>
</dbReference>
<dbReference type="Gene3D" id="3.30.70.20">
    <property type="match status" value="2"/>
</dbReference>
<keyword evidence="1" id="KW-0004">4Fe-4S</keyword>
<reference evidence="6 7" key="1">
    <citation type="submission" date="2016-11" db="EMBL/GenBank/DDBJ databases">
        <authorList>
            <person name="Jaros S."/>
            <person name="Januszkiewicz K."/>
            <person name="Wedrychowicz H."/>
        </authorList>
    </citation>
    <scope>NUCLEOTIDE SEQUENCE [LARGE SCALE GENOMIC DNA]</scope>
    <source>
        <strain evidence="6 7">DSM 18119</strain>
    </source>
</reference>
<dbReference type="AlphaFoldDB" id="A0A1M4S9E6"/>
<dbReference type="PROSITE" id="PS00198">
    <property type="entry name" value="4FE4S_FER_1"/>
    <property type="match status" value="1"/>
</dbReference>
<dbReference type="STRING" id="1121884.SAMN02745131_00024"/>
<dbReference type="EMBL" id="FQUU01000001">
    <property type="protein sequence ID" value="SHE28834.1"/>
    <property type="molecule type" value="Genomic_DNA"/>
</dbReference>
<dbReference type="GO" id="GO:0046872">
    <property type="term" value="F:metal ion binding"/>
    <property type="evidence" value="ECO:0007669"/>
    <property type="project" value="UniProtKB-KW"/>
</dbReference>
<keyword evidence="4" id="KW-0411">Iron-sulfur</keyword>
<feature type="domain" description="4Fe-4S ferredoxin-type" evidence="5">
    <location>
        <begin position="17"/>
        <end position="46"/>
    </location>
</feature>
<accession>A0A1M4S9E6</accession>
<evidence type="ECO:0000256" key="2">
    <source>
        <dbReference type="ARBA" id="ARBA00022723"/>
    </source>
</evidence>
<feature type="domain" description="4Fe-4S ferredoxin-type" evidence="5">
    <location>
        <begin position="52"/>
        <end position="82"/>
    </location>
</feature>
<dbReference type="InterPro" id="IPR050572">
    <property type="entry name" value="Fe-S_Ferredoxin"/>
</dbReference>
<dbReference type="RefSeq" id="WP_072833217.1">
    <property type="nucleotide sequence ID" value="NZ_FQUU01000001.1"/>
</dbReference>
<dbReference type="Proteomes" id="UP000184048">
    <property type="component" value="Unassembled WGS sequence"/>
</dbReference>
<protein>
    <submittedName>
        <fullName evidence="6">2-oxoglutarate ferredoxin oxidoreductase subunit delta</fullName>
    </submittedName>
</protein>
<evidence type="ECO:0000259" key="5">
    <source>
        <dbReference type="PROSITE" id="PS51379"/>
    </source>
</evidence>
<gene>
    <name evidence="6" type="ORF">SAMN02745131_00024</name>
</gene>
<organism evidence="6 7">
    <name type="scientific">Flavisolibacter ginsengisoli DSM 18119</name>
    <dbReference type="NCBI Taxonomy" id="1121884"/>
    <lineage>
        <taxon>Bacteria</taxon>
        <taxon>Pseudomonadati</taxon>
        <taxon>Bacteroidota</taxon>
        <taxon>Chitinophagia</taxon>
        <taxon>Chitinophagales</taxon>
        <taxon>Chitinophagaceae</taxon>
        <taxon>Flavisolibacter</taxon>
    </lineage>
</organism>
<dbReference type="Pfam" id="PF12838">
    <property type="entry name" value="Fer4_7"/>
    <property type="match status" value="1"/>
</dbReference>
<dbReference type="InterPro" id="IPR017896">
    <property type="entry name" value="4Fe4S_Fe-S-bd"/>
</dbReference>
<sequence>MEQQTIAASVKERKVKGKVEINIQKCKGCELCTLACKEGVLSVSNHINLKGYRYIVANNDLCTGCVNCALVCPDAVISVYRTPLKKKSADKSIGKEE</sequence>
<name>A0A1M4S9E6_9BACT</name>
<evidence type="ECO:0000256" key="4">
    <source>
        <dbReference type="ARBA" id="ARBA00023014"/>
    </source>
</evidence>
<keyword evidence="3" id="KW-0408">Iron</keyword>
<evidence type="ECO:0000256" key="1">
    <source>
        <dbReference type="ARBA" id="ARBA00022485"/>
    </source>
</evidence>